<keyword evidence="2" id="KW-0333">Golgi apparatus</keyword>
<dbReference type="GO" id="GO:0046961">
    <property type="term" value="F:proton-transporting ATPase activity, rotational mechanism"/>
    <property type="evidence" value="ECO:0007669"/>
    <property type="project" value="InterPro"/>
</dbReference>
<dbReference type="FunFam" id="1.25.10.10:FF:000296">
    <property type="entry name" value="Related to transport protein USO1"/>
    <property type="match status" value="1"/>
</dbReference>
<feature type="compositionally biased region" description="Basic and acidic residues" evidence="4">
    <location>
        <begin position="1052"/>
        <end position="1071"/>
    </location>
</feature>
<dbReference type="Gene3D" id="1.25.10.10">
    <property type="entry name" value="Leucine-rich Repeat Variant"/>
    <property type="match status" value="1"/>
</dbReference>
<feature type="region of interest" description="Disordered" evidence="4">
    <location>
        <begin position="1039"/>
        <end position="1134"/>
    </location>
</feature>
<evidence type="ECO:0000256" key="1">
    <source>
        <dbReference type="ARBA" id="ARBA00004555"/>
    </source>
</evidence>
<feature type="domain" description="Vesicle tethering protein Uso1/P115-like head" evidence="5">
    <location>
        <begin position="526"/>
        <end position="842"/>
    </location>
</feature>
<feature type="compositionally biased region" description="Polar residues" evidence="4">
    <location>
        <begin position="981"/>
        <end position="990"/>
    </location>
</feature>
<dbReference type="GO" id="GO:0000139">
    <property type="term" value="C:Golgi membrane"/>
    <property type="evidence" value="ECO:0007669"/>
    <property type="project" value="InterPro"/>
</dbReference>
<keyword evidence="3" id="KW-0175">Coiled coil</keyword>
<dbReference type="InterPro" id="IPR011989">
    <property type="entry name" value="ARM-like"/>
</dbReference>
<proteinExistence type="predicted"/>
<dbReference type="OMA" id="WLWEDPK"/>
<feature type="region of interest" description="Disordered" evidence="4">
    <location>
        <begin position="1644"/>
        <end position="1663"/>
    </location>
</feature>
<dbReference type="SUPFAM" id="SSF48371">
    <property type="entry name" value="ARM repeat"/>
    <property type="match status" value="1"/>
</dbReference>
<evidence type="ECO:0000313" key="6">
    <source>
        <dbReference type="EMBL" id="GAO50595.1"/>
    </source>
</evidence>
<dbReference type="GO" id="GO:0012507">
    <property type="term" value="C:ER to Golgi transport vesicle membrane"/>
    <property type="evidence" value="ECO:0007669"/>
    <property type="project" value="TreeGrafter"/>
</dbReference>
<dbReference type="EMBL" id="BACD03000034">
    <property type="protein sequence ID" value="GAO50595.1"/>
    <property type="molecule type" value="Genomic_DNA"/>
</dbReference>
<feature type="compositionally biased region" description="Basic and acidic residues" evidence="4">
    <location>
        <begin position="945"/>
        <end position="958"/>
    </location>
</feature>
<evidence type="ECO:0000256" key="2">
    <source>
        <dbReference type="ARBA" id="ARBA00023034"/>
    </source>
</evidence>
<reference evidence="6 7" key="1">
    <citation type="journal article" date="2011" name="J. Gen. Appl. Microbiol.">
        <title>Draft genome sequencing of the enigmatic yeast Saitoella complicata.</title>
        <authorList>
            <person name="Nishida H."/>
            <person name="Hamamoto M."/>
            <person name="Sugiyama J."/>
        </authorList>
    </citation>
    <scope>NUCLEOTIDE SEQUENCE [LARGE SCALE GENOMIC DNA]</scope>
    <source>
        <strain evidence="6 7">NRRL Y-17804</strain>
    </source>
</reference>
<dbReference type="InterPro" id="IPR024095">
    <property type="entry name" value="Vesicle_P115"/>
</dbReference>
<dbReference type="PANTHER" id="PTHR10013:SF0">
    <property type="entry name" value="GENERAL VESICULAR TRANSPORT FACTOR P115"/>
    <property type="match status" value="1"/>
</dbReference>
<comment type="caution">
    <text evidence="6">The sequence shown here is derived from an EMBL/GenBank/DDBJ whole genome shotgun (WGS) entry which is preliminary data.</text>
</comment>
<dbReference type="GO" id="GO:0048211">
    <property type="term" value="P:Golgi vesicle docking"/>
    <property type="evidence" value="ECO:0007669"/>
    <property type="project" value="TreeGrafter"/>
</dbReference>
<dbReference type="GO" id="GO:0006888">
    <property type="term" value="P:endoplasmic reticulum to Golgi vesicle-mediated transport"/>
    <property type="evidence" value="ECO:0007669"/>
    <property type="project" value="TreeGrafter"/>
</dbReference>
<feature type="region of interest" description="Disordered" evidence="4">
    <location>
        <begin position="929"/>
        <end position="958"/>
    </location>
</feature>
<protein>
    <recommendedName>
        <fullName evidence="5">Vesicle tethering protein Uso1/P115-like head domain-containing protein</fullName>
    </recommendedName>
</protein>
<feature type="compositionally biased region" description="Basic residues" evidence="4">
    <location>
        <begin position="1654"/>
        <end position="1663"/>
    </location>
</feature>
<dbReference type="InterPro" id="IPR002843">
    <property type="entry name" value="ATPase_V0-cplx_csu/dsu"/>
</dbReference>
<gene>
    <name evidence="6" type="ORF">G7K_4719-t1</name>
</gene>
<name>A0A0E9NME8_SAICN</name>
<feature type="compositionally biased region" description="Basic and acidic residues" evidence="4">
    <location>
        <begin position="1080"/>
        <end position="1127"/>
    </location>
</feature>
<feature type="region of interest" description="Disordered" evidence="4">
    <location>
        <begin position="976"/>
        <end position="996"/>
    </location>
</feature>
<dbReference type="InterPro" id="IPR006953">
    <property type="entry name" value="Vesicle_Uso1_P115_head"/>
</dbReference>
<comment type="subcellular location">
    <subcellularLocation>
        <location evidence="1">Golgi apparatus</location>
    </subcellularLocation>
</comment>
<evidence type="ECO:0000256" key="4">
    <source>
        <dbReference type="SAM" id="MobiDB-lite"/>
    </source>
</evidence>
<dbReference type="GO" id="GO:0006886">
    <property type="term" value="P:intracellular protein transport"/>
    <property type="evidence" value="ECO:0007669"/>
    <property type="project" value="InterPro"/>
</dbReference>
<dbReference type="SUPFAM" id="SSF103486">
    <property type="entry name" value="V-type ATP synthase subunit C"/>
    <property type="match status" value="1"/>
</dbReference>
<reference evidence="6 7" key="3">
    <citation type="journal article" date="2015" name="Genome Announc.">
        <title>Draft Genome Sequence of the Archiascomycetous Yeast Saitoella complicata.</title>
        <authorList>
            <person name="Yamauchi K."/>
            <person name="Kondo S."/>
            <person name="Hamamoto M."/>
            <person name="Takahashi Y."/>
            <person name="Ogura Y."/>
            <person name="Hayashi T."/>
            <person name="Nishida H."/>
        </authorList>
    </citation>
    <scope>NUCLEOTIDE SEQUENCE [LARGE SCALE GENOMIC DNA]</scope>
    <source>
        <strain evidence="6 7">NRRL Y-17804</strain>
    </source>
</reference>
<feature type="compositionally biased region" description="Polar residues" evidence="4">
    <location>
        <begin position="1644"/>
        <end position="1653"/>
    </location>
</feature>
<dbReference type="GO" id="GO:0005783">
    <property type="term" value="C:endoplasmic reticulum"/>
    <property type="evidence" value="ECO:0007669"/>
    <property type="project" value="TreeGrafter"/>
</dbReference>
<evidence type="ECO:0000256" key="3">
    <source>
        <dbReference type="ARBA" id="ARBA00023054"/>
    </source>
</evidence>
<evidence type="ECO:0000313" key="7">
    <source>
        <dbReference type="Proteomes" id="UP000033140"/>
    </source>
</evidence>
<dbReference type="InterPro" id="IPR036079">
    <property type="entry name" value="ATPase_csu/dsu_sf"/>
</dbReference>
<dbReference type="STRING" id="698492.A0A0E9NME8"/>
<sequence length="1663" mass="185565">MRAVPFIAFHFGVEFRERLRLGHFSRPEVPRRKFTVASFVMDISDPAEPSEPCALTPPYRKKTAPAINPYGSYLTVYKHMDRTRTVWRKAARKHAAFLRGVQRKRGKGIRCACKGFIWKGGQRRSILLPNAVIISRVFFPDSPELTEPSVEERKAEVFVGAAWERRSWWRETRATRTTHPALQRLPIAIAMDLLAKGLSVLSAQPLHQSADEAIAKLCDRLQYSTLLEDRRAAVLGLKGFSRDFKEQVATGGLAGLFVTLTRDAGDLDTLKAALETLLVLFYRDSNDPQSPDLQTWMADAFISAPQNISSIIEILDQNDFYVRLFALQLLASLMGVRGNKMKELMFADPTALSRLVATLGDGREAVRNEGLLLLIALSDANTDIQKLIAFENAFERLFEVVEIEGGLDGGIVTQDCLQLLNNLLHHNTSNQTLFRELGSVPRLAKLLADGKAETRWNEQKATNLSASIALTRAFVERGAPGIEANQKVMASSGILDSLVEIGFSDALPIGVRAHALTTCADLIRSNPQNQDLFARSRVVGAPPPLAPGTSRASTPGMGKTISPVMELLLIALYSESAEFFELRAAAVLCFQGYIQDNDIAKGHIVEYLIDIYFRSQKNQNTDGEPGLLDCILWLEQSRARKDPYKVWFACVLLMHLLFENPRTKSLLHAVTIGGDEDVVTAVQTLAANLVTSIRHSLDPRISLAYAMLLCAWLWEDTPSVIDFLHESGNVSSLLGTVAGSGGGSTEVMVQGLCTCLLGMCYEFDEGDSPIPRERLHSMLVDRVGKDQFVNRIARLRQSPEFRDLTVDFAFSSTDAQGLPNVYFDLTFVEFLKDNYSRIQRSVRRDPSAFEPVPVVKGGEVNGDLSKQLEALRIQLQEKDREVERARENLRGEHQSKQDELAKNNHDLRAQLEAAKAEAAKAQDEVAAAKKKLEQEAESTAGKAGEALEQKEAQWTEEREKLRKQLDDLRHELQAALKENRQTASQLQQSLEDLDNINDMTSKKLKAKDEALEAAKKQVDELKAKDAELKKVQEEINDLRKKLNDSKSSAGVNDKEVKRLQKEKDDIQEQLDKVQSSVSSKDADLEKAKKETVEIQKKLDESKKASDKAAKEKADLEKKGEEAKKALESAKANVKRLEGEKADLQKKLDEAQASSEALDTLKKKYADSLKQVMEAKGLKDKVKAAEEKAAEVQSEMDDLLLVLGELEDKRAKDKERLKALGEEVSEAEDDEEDDDEDRRWRAVVQPRNVIHDQHPIPRMNDMLFFNVDNGYIEGVVRGYRAGLLTNQTYQNLSQCETLDDLKLQLSATDYGNFLANEPSPISTSTIADKATEKLVAEFRYLRGQAVEPLAKFFDYITYGYMIDNVILLITGTLHERDTHELLDRCHPLGWFDTMPALCVATTVEELYNSVLVETPLAPYFKHCLSAADLDEMNIELIRNSLYKAYLEDFARFCDGLGGITAESMSEILGFEADRRSISITLNSFGTELSKEDRQRLYPSLGRLYPEGDFLLARADDLEGVKLACEGVSEYKGFFEQGLGGTGANQKTLDDYFFEREAHLNKLTFLQQVVLDISSRLGVKANGITVPLWVYLGLAEVEGAGDQEYCLDCGVHRTATKGPNQQLYCGILKGWVIFGALSFNSGFAGSSTTIRSTPPNKKHTPYSVF</sequence>
<dbReference type="Pfam" id="PF04869">
    <property type="entry name" value="Uso1_p115_head"/>
    <property type="match status" value="1"/>
</dbReference>
<evidence type="ECO:0000259" key="5">
    <source>
        <dbReference type="Pfam" id="PF04869"/>
    </source>
</evidence>
<reference evidence="6 7" key="2">
    <citation type="journal article" date="2014" name="J. Gen. Appl. Microbiol.">
        <title>The early diverging ascomycetous budding yeast Saitoella complicata has three histone deacetylases belonging to the Clr6, Hos2, and Rpd3 lineages.</title>
        <authorList>
            <person name="Nishida H."/>
            <person name="Matsumoto T."/>
            <person name="Kondo S."/>
            <person name="Hamamoto M."/>
            <person name="Yoshikawa H."/>
        </authorList>
    </citation>
    <scope>NUCLEOTIDE SEQUENCE [LARGE SCALE GENOMIC DNA]</scope>
    <source>
        <strain evidence="6 7">NRRL Y-17804</strain>
    </source>
</reference>
<accession>A0A0E9NME8</accession>
<dbReference type="Pfam" id="PF01992">
    <property type="entry name" value="vATP-synt_AC39"/>
    <property type="match status" value="1"/>
</dbReference>
<dbReference type="Proteomes" id="UP000033140">
    <property type="component" value="Unassembled WGS sequence"/>
</dbReference>
<dbReference type="InterPro" id="IPR016024">
    <property type="entry name" value="ARM-type_fold"/>
</dbReference>
<dbReference type="GO" id="GO:0048280">
    <property type="term" value="P:vesicle fusion with Golgi apparatus"/>
    <property type="evidence" value="ECO:0007669"/>
    <property type="project" value="InterPro"/>
</dbReference>
<dbReference type="GO" id="GO:0005795">
    <property type="term" value="C:Golgi stack"/>
    <property type="evidence" value="ECO:0007669"/>
    <property type="project" value="TreeGrafter"/>
</dbReference>
<keyword evidence="7" id="KW-1185">Reference proteome</keyword>
<organism evidence="6 7">
    <name type="scientific">Saitoella complicata (strain BCRC 22490 / CBS 7301 / JCM 7358 / NBRC 10748 / NRRL Y-17804)</name>
    <dbReference type="NCBI Taxonomy" id="698492"/>
    <lineage>
        <taxon>Eukaryota</taxon>
        <taxon>Fungi</taxon>
        <taxon>Dikarya</taxon>
        <taxon>Ascomycota</taxon>
        <taxon>Taphrinomycotina</taxon>
        <taxon>Taphrinomycotina incertae sedis</taxon>
        <taxon>Saitoella</taxon>
    </lineage>
</organism>
<dbReference type="PANTHER" id="PTHR10013">
    <property type="entry name" value="GENERAL VESICULAR TRANSPORT FACTOR P115"/>
    <property type="match status" value="1"/>
</dbReference>